<protein>
    <submittedName>
        <fullName evidence="2">FkbM family methyltransferase</fullName>
    </submittedName>
</protein>
<dbReference type="RefSeq" id="WP_324778935.1">
    <property type="nucleotide sequence ID" value="NZ_CP141769.1"/>
</dbReference>
<sequence>MLGSQKDRIKRALNALGVEAHRFHPASSPLARLIAAMNAFEIDLVLDVGANTGQYGTDLRAGGYKGRIVSFEPITQAHAQLAQRSRHDQKWTVHSRCALGAYEGEIEINISANSVSSSVLPMLEPHSNAAPGSAYVGQETAPMTTVDGVAGQYLAGSRAPFLKIDTQGYEWQVLDGAAATLGSVRGVQMELSLLPLYEGQHLWQDCIRRLEGEGFVLWSVQPAFVDPANGRTMQLDGLFFRQ</sequence>
<name>A0ABZ1CGT1_9PROT</name>
<dbReference type="NCBIfam" id="TIGR01444">
    <property type="entry name" value="fkbM_fam"/>
    <property type="match status" value="1"/>
</dbReference>
<dbReference type="EMBL" id="CP141769">
    <property type="protein sequence ID" value="WRS38404.1"/>
    <property type="molecule type" value="Genomic_DNA"/>
</dbReference>
<dbReference type="GO" id="GO:0032259">
    <property type="term" value="P:methylation"/>
    <property type="evidence" value="ECO:0007669"/>
    <property type="project" value="UniProtKB-KW"/>
</dbReference>
<accession>A0ABZ1CGT1</accession>
<dbReference type="PANTHER" id="PTHR36973">
    <property type="entry name" value="SLL1456 PROTEIN-RELATED"/>
    <property type="match status" value="1"/>
</dbReference>
<dbReference type="Gene3D" id="3.40.50.150">
    <property type="entry name" value="Vaccinia Virus protein VP39"/>
    <property type="match status" value="1"/>
</dbReference>
<proteinExistence type="predicted"/>
<dbReference type="InterPro" id="IPR053188">
    <property type="entry name" value="FkbM_Methyltransferase"/>
</dbReference>
<organism evidence="2 3">
    <name type="scientific">Thiobacillus sedimenti</name>
    <dbReference type="NCBI Taxonomy" id="3110231"/>
    <lineage>
        <taxon>Bacteria</taxon>
        <taxon>Pseudomonadati</taxon>
        <taxon>Pseudomonadota</taxon>
        <taxon>Betaproteobacteria</taxon>
        <taxon>Nitrosomonadales</taxon>
        <taxon>Thiobacillaceae</taxon>
        <taxon>Thiobacillus</taxon>
    </lineage>
</organism>
<dbReference type="PANTHER" id="PTHR36973:SF4">
    <property type="entry name" value="NODULATION PROTEIN"/>
    <property type="match status" value="1"/>
</dbReference>
<keyword evidence="2" id="KW-0489">Methyltransferase</keyword>
<keyword evidence="3" id="KW-1185">Reference proteome</keyword>
<keyword evidence="2" id="KW-0808">Transferase</keyword>
<dbReference type="SUPFAM" id="SSF53335">
    <property type="entry name" value="S-adenosyl-L-methionine-dependent methyltransferases"/>
    <property type="match status" value="1"/>
</dbReference>
<reference evidence="2 3" key="1">
    <citation type="submission" date="2023-12" db="EMBL/GenBank/DDBJ databases">
        <title>Thiobacillus sedimentum sp. nov., a chemolithoautotrophic sulfur-oxidizing bacterium isolated from freshwater sediment.</title>
        <authorList>
            <person name="Luo J."/>
            <person name="Dai C."/>
        </authorList>
    </citation>
    <scope>NUCLEOTIDE SEQUENCE [LARGE SCALE GENOMIC DNA]</scope>
    <source>
        <strain evidence="2 3">SCUT-2</strain>
    </source>
</reference>
<dbReference type="GO" id="GO:0008168">
    <property type="term" value="F:methyltransferase activity"/>
    <property type="evidence" value="ECO:0007669"/>
    <property type="project" value="UniProtKB-KW"/>
</dbReference>
<evidence type="ECO:0000313" key="2">
    <source>
        <dbReference type="EMBL" id="WRS38404.1"/>
    </source>
</evidence>
<evidence type="ECO:0000313" key="3">
    <source>
        <dbReference type="Proteomes" id="UP001334732"/>
    </source>
</evidence>
<dbReference type="InterPro" id="IPR029063">
    <property type="entry name" value="SAM-dependent_MTases_sf"/>
</dbReference>
<gene>
    <name evidence="2" type="ORF">VA613_10345</name>
</gene>
<dbReference type="InterPro" id="IPR006342">
    <property type="entry name" value="FkbM_mtfrase"/>
</dbReference>
<feature type="domain" description="Methyltransferase FkbM" evidence="1">
    <location>
        <begin position="47"/>
        <end position="216"/>
    </location>
</feature>
<dbReference type="Proteomes" id="UP001334732">
    <property type="component" value="Chromosome"/>
</dbReference>
<dbReference type="Pfam" id="PF05050">
    <property type="entry name" value="Methyltransf_21"/>
    <property type="match status" value="1"/>
</dbReference>
<evidence type="ECO:0000259" key="1">
    <source>
        <dbReference type="Pfam" id="PF05050"/>
    </source>
</evidence>